<sequence>MAQLGDIAPAPAGPDFTNGTDGADFTLPPAEPEAPTRTSRFSGLTVMNPGQPPGNIGTMTHQLAGQYGVNPESYGRLVMIESTGNPAAHNTGTDARGLTQLTPPIRAKYGAGDGFDAHTNLRAGLDFITGDVLPSLSAATGIPQNELTAVHVYLSHQQGATGGPLLINAANADDPRPAWQVLQEGVNDLRREWGRPLMTAEQAQATIRRNLPPEVRDQTATITAGDYVDIWTQKFGEPAASTPFLAQGANAGT</sequence>
<evidence type="ECO:0008006" key="4">
    <source>
        <dbReference type="Google" id="ProtNLM"/>
    </source>
</evidence>
<feature type="region of interest" description="Disordered" evidence="1">
    <location>
        <begin position="1"/>
        <end position="43"/>
    </location>
</feature>
<evidence type="ECO:0000313" key="2">
    <source>
        <dbReference type="EMBL" id="MCP1337391.1"/>
    </source>
</evidence>
<proteinExistence type="predicted"/>
<comment type="caution">
    <text evidence="2">The sequence shown here is derived from an EMBL/GenBank/DDBJ whole genome shotgun (WGS) entry which is preliminary data.</text>
</comment>
<dbReference type="Proteomes" id="UP001055804">
    <property type="component" value="Unassembled WGS sequence"/>
</dbReference>
<accession>A0A9J6PL91</accession>
<gene>
    <name evidence="2" type="ORF">NJQ99_13295</name>
</gene>
<dbReference type="SUPFAM" id="SSF53955">
    <property type="entry name" value="Lysozyme-like"/>
    <property type="match status" value="1"/>
</dbReference>
<dbReference type="EMBL" id="JAMZFT010000003">
    <property type="protein sequence ID" value="MCP1337391.1"/>
    <property type="molecule type" value="Genomic_DNA"/>
</dbReference>
<dbReference type="RefSeq" id="WP_269333359.1">
    <property type="nucleotide sequence ID" value="NZ_JAMZFT010000003.1"/>
</dbReference>
<evidence type="ECO:0000313" key="3">
    <source>
        <dbReference type="Proteomes" id="UP001055804"/>
    </source>
</evidence>
<protein>
    <recommendedName>
        <fullName evidence="4">Transglycosylase SLT domain-containing protein</fullName>
    </recommendedName>
</protein>
<organism evidence="2 3">
    <name type="scientific">Futiania mangrovi</name>
    <dbReference type="NCBI Taxonomy" id="2959716"/>
    <lineage>
        <taxon>Bacteria</taxon>
        <taxon>Pseudomonadati</taxon>
        <taxon>Pseudomonadota</taxon>
        <taxon>Alphaproteobacteria</taxon>
        <taxon>Futianiales</taxon>
        <taxon>Futianiaceae</taxon>
        <taxon>Futiania</taxon>
    </lineage>
</organism>
<dbReference type="InterPro" id="IPR023346">
    <property type="entry name" value="Lysozyme-like_dom_sf"/>
</dbReference>
<name>A0A9J6PL91_9PROT</name>
<evidence type="ECO:0000256" key="1">
    <source>
        <dbReference type="SAM" id="MobiDB-lite"/>
    </source>
</evidence>
<keyword evidence="3" id="KW-1185">Reference proteome</keyword>
<reference evidence="2" key="1">
    <citation type="submission" date="2022-06" db="EMBL/GenBank/DDBJ databases">
        <title>Isolation and Genomics of Futiania mangrovii gen. nov., sp. nov., a Rare and Metabolically-versatile member in the Class Alphaproteobacteria.</title>
        <authorList>
            <person name="Liu L."/>
            <person name="Huang W.-C."/>
            <person name="Pan J."/>
            <person name="Li J."/>
            <person name="Huang Y."/>
            <person name="Du H."/>
            <person name="Liu Y."/>
            <person name="Li M."/>
        </authorList>
    </citation>
    <scope>NUCLEOTIDE SEQUENCE</scope>
    <source>
        <strain evidence="2">FT118</strain>
    </source>
</reference>
<dbReference type="AlphaFoldDB" id="A0A9J6PL91"/>
<dbReference type="Gene3D" id="1.10.530.10">
    <property type="match status" value="1"/>
</dbReference>